<comment type="caution">
    <text evidence="1">The sequence shown here is derived from an EMBL/GenBank/DDBJ whole genome shotgun (WGS) entry which is preliminary data.</text>
</comment>
<dbReference type="EMBL" id="BMLB01000001">
    <property type="protein sequence ID" value="GGK58819.1"/>
    <property type="molecule type" value="Genomic_DNA"/>
</dbReference>
<dbReference type="SUPFAM" id="SSF55961">
    <property type="entry name" value="Bet v1-like"/>
    <property type="match status" value="1"/>
</dbReference>
<dbReference type="InterPro" id="IPR019587">
    <property type="entry name" value="Polyketide_cyclase/dehydratase"/>
</dbReference>
<gene>
    <name evidence="1" type="ORF">GCM10011509_04000</name>
</gene>
<dbReference type="CDD" id="cd07825">
    <property type="entry name" value="SRPBCC_7"/>
    <property type="match status" value="1"/>
</dbReference>
<dbReference type="Gene3D" id="3.30.530.20">
    <property type="match status" value="1"/>
</dbReference>
<sequence length="159" mass="17415">MPGMDTDTSITVTRTIDAGAAEIFDVLSLPANHVDIDGSGFVRSVDHGDRITATGQVFTMNMSGEHMGGDYQTDNHVTGYDEGRLLAWQTTPAGTEPKGWQWVWQLQPYGPDSTEVRLTYDWSHVTDQELLKKVSFPLVKEDQLEESLNNLAAAVGSAS</sequence>
<keyword evidence="2" id="KW-1185">Reference proteome</keyword>
<evidence type="ECO:0000313" key="1">
    <source>
        <dbReference type="EMBL" id="GGK58819.1"/>
    </source>
</evidence>
<dbReference type="InterPro" id="IPR023393">
    <property type="entry name" value="START-like_dom_sf"/>
</dbReference>
<dbReference type="Proteomes" id="UP000662111">
    <property type="component" value="Unassembled WGS sequence"/>
</dbReference>
<organism evidence="1 2">
    <name type="scientific">Ornithinimicrobium pekingense</name>
    <dbReference type="NCBI Taxonomy" id="384677"/>
    <lineage>
        <taxon>Bacteria</taxon>
        <taxon>Bacillati</taxon>
        <taxon>Actinomycetota</taxon>
        <taxon>Actinomycetes</taxon>
        <taxon>Micrococcales</taxon>
        <taxon>Ornithinimicrobiaceae</taxon>
        <taxon>Ornithinimicrobium</taxon>
    </lineage>
</organism>
<reference evidence="2" key="1">
    <citation type="journal article" date="2019" name="Int. J. Syst. Evol. Microbiol.">
        <title>The Global Catalogue of Microorganisms (GCM) 10K type strain sequencing project: providing services to taxonomists for standard genome sequencing and annotation.</title>
        <authorList>
            <consortium name="The Broad Institute Genomics Platform"/>
            <consortium name="The Broad Institute Genome Sequencing Center for Infectious Disease"/>
            <person name="Wu L."/>
            <person name="Ma J."/>
        </authorList>
    </citation>
    <scope>NUCLEOTIDE SEQUENCE [LARGE SCALE GENOMIC DNA]</scope>
    <source>
        <strain evidence="2">CGMCC 1.5362</strain>
    </source>
</reference>
<evidence type="ECO:0000313" key="2">
    <source>
        <dbReference type="Proteomes" id="UP000662111"/>
    </source>
</evidence>
<dbReference type="Pfam" id="PF10604">
    <property type="entry name" value="Polyketide_cyc2"/>
    <property type="match status" value="1"/>
</dbReference>
<accession>A0ABQ2F4W4</accession>
<proteinExistence type="predicted"/>
<protein>
    <submittedName>
        <fullName evidence="1">Polyketide cyclase</fullName>
    </submittedName>
</protein>
<name>A0ABQ2F4W4_9MICO</name>